<comment type="caution">
    <text evidence="1">The sequence shown here is derived from an EMBL/GenBank/DDBJ whole genome shotgun (WGS) entry which is preliminary data.</text>
</comment>
<accession>A0A813IW77</accession>
<protein>
    <submittedName>
        <fullName evidence="1">Uncharacterized protein</fullName>
    </submittedName>
</protein>
<feature type="non-terminal residue" evidence="1">
    <location>
        <position position="140"/>
    </location>
</feature>
<dbReference type="PANTHER" id="PTHR35560:SF3">
    <property type="entry name" value="PEPTIDASE S9 PROLYL OLIGOPEPTIDASE CATALYTIC DOMAIN-CONTAINING PROTEIN"/>
    <property type="match status" value="1"/>
</dbReference>
<reference evidence="1" key="1">
    <citation type="submission" date="2021-02" db="EMBL/GenBank/DDBJ databases">
        <authorList>
            <person name="Dougan E. K."/>
            <person name="Rhodes N."/>
            <person name="Thang M."/>
            <person name="Chan C."/>
        </authorList>
    </citation>
    <scope>NUCLEOTIDE SEQUENCE</scope>
</reference>
<proteinExistence type="predicted"/>
<dbReference type="EMBL" id="CAJNNW010014239">
    <property type="protein sequence ID" value="CAE8656374.1"/>
    <property type="molecule type" value="Genomic_DNA"/>
</dbReference>
<gene>
    <name evidence="1" type="ORF">PGLA2088_LOCUS12161</name>
</gene>
<evidence type="ECO:0000313" key="2">
    <source>
        <dbReference type="Proteomes" id="UP000626109"/>
    </source>
</evidence>
<dbReference type="AlphaFoldDB" id="A0A813IW77"/>
<feature type="non-terminal residue" evidence="1">
    <location>
        <position position="1"/>
    </location>
</feature>
<name>A0A813IW77_POLGL</name>
<sequence>QTVSRWSFFSMVPLEAKSQGIPVEIIIGDCSSYLYLDKLRPAASCVPLANTGPNHTCQHFEEPDAARQQQCPKYDYFKYGLGRVPRRSTYLKSFRNSQAVKKEAIDKFRLKDVRFLIGQNDSCNCNYGQVSAYQTFGAVC</sequence>
<organism evidence="1 2">
    <name type="scientific">Polarella glacialis</name>
    <name type="common">Dinoflagellate</name>
    <dbReference type="NCBI Taxonomy" id="89957"/>
    <lineage>
        <taxon>Eukaryota</taxon>
        <taxon>Sar</taxon>
        <taxon>Alveolata</taxon>
        <taxon>Dinophyceae</taxon>
        <taxon>Suessiales</taxon>
        <taxon>Suessiaceae</taxon>
        <taxon>Polarella</taxon>
    </lineage>
</organism>
<dbReference type="Proteomes" id="UP000626109">
    <property type="component" value="Unassembled WGS sequence"/>
</dbReference>
<evidence type="ECO:0000313" key="1">
    <source>
        <dbReference type="EMBL" id="CAE8656374.1"/>
    </source>
</evidence>
<dbReference type="PANTHER" id="PTHR35560">
    <property type="entry name" value="BLL0132 PROTEIN"/>
    <property type="match status" value="1"/>
</dbReference>